<dbReference type="EMBL" id="CP069027">
    <property type="protein sequence ID" value="QRC95301.1"/>
    <property type="molecule type" value="Genomic_DNA"/>
</dbReference>
<gene>
    <name evidence="3" type="ORF">JI435_407130</name>
</gene>
<reference evidence="4" key="1">
    <citation type="journal article" date="2021" name="BMC Genomics">
        <title>Chromosome-level genome assembly and manually-curated proteome of model necrotroph Parastagonospora nodorum Sn15 reveals a genome-wide trove of candidate effector homologs, and redundancy of virulence-related functions within an accessory chromosome.</title>
        <authorList>
            <person name="Bertazzoni S."/>
            <person name="Jones D.A.B."/>
            <person name="Phan H.T."/>
            <person name="Tan K.-C."/>
            <person name="Hane J.K."/>
        </authorList>
    </citation>
    <scope>NUCLEOTIDE SEQUENCE [LARGE SCALE GENOMIC DNA]</scope>
    <source>
        <strain evidence="4">SN15 / ATCC MYA-4574 / FGSC 10173)</strain>
    </source>
</reference>
<keyword evidence="4" id="KW-1185">Reference proteome</keyword>
<sequence length="57" mass="6336">MNRFVRELYVCFLVIDLTLVDLHPATSSLTAHVIHRRPRPGPAYAAPPHNCGRGTVV</sequence>
<name>A0A7U2EYQ7_PHANO</name>
<feature type="region of interest" description="Disordered" evidence="1">
    <location>
        <begin position="38"/>
        <end position="57"/>
    </location>
</feature>
<evidence type="ECO:0000256" key="1">
    <source>
        <dbReference type="SAM" id="MobiDB-lite"/>
    </source>
</evidence>
<organism evidence="3 4">
    <name type="scientific">Phaeosphaeria nodorum (strain SN15 / ATCC MYA-4574 / FGSC 10173)</name>
    <name type="common">Glume blotch fungus</name>
    <name type="synonym">Parastagonospora nodorum</name>
    <dbReference type="NCBI Taxonomy" id="321614"/>
    <lineage>
        <taxon>Eukaryota</taxon>
        <taxon>Fungi</taxon>
        <taxon>Dikarya</taxon>
        <taxon>Ascomycota</taxon>
        <taxon>Pezizomycotina</taxon>
        <taxon>Dothideomycetes</taxon>
        <taxon>Pleosporomycetidae</taxon>
        <taxon>Pleosporales</taxon>
        <taxon>Pleosporineae</taxon>
        <taxon>Phaeosphaeriaceae</taxon>
        <taxon>Parastagonospora</taxon>
    </lineage>
</organism>
<evidence type="ECO:0000256" key="2">
    <source>
        <dbReference type="SAM" id="SignalP"/>
    </source>
</evidence>
<proteinExistence type="predicted"/>
<protein>
    <submittedName>
        <fullName evidence="3">Uncharacterized protein</fullName>
    </submittedName>
</protein>
<keyword evidence="2" id="KW-0732">Signal</keyword>
<feature type="chain" id="PRO_5031572019" evidence="2">
    <location>
        <begin position="28"/>
        <end position="57"/>
    </location>
</feature>
<evidence type="ECO:0000313" key="3">
    <source>
        <dbReference type="EMBL" id="QRC95301.1"/>
    </source>
</evidence>
<accession>A0A7U2EYQ7</accession>
<dbReference type="VEuPathDB" id="FungiDB:JI435_407130"/>
<feature type="signal peptide" evidence="2">
    <location>
        <begin position="1"/>
        <end position="27"/>
    </location>
</feature>
<dbReference type="Proteomes" id="UP000663193">
    <property type="component" value="Chromosome 5"/>
</dbReference>
<dbReference type="AlphaFoldDB" id="A0A7U2EYQ7"/>
<evidence type="ECO:0000313" key="4">
    <source>
        <dbReference type="Proteomes" id="UP000663193"/>
    </source>
</evidence>